<evidence type="ECO:0000313" key="1">
    <source>
        <dbReference type="EMBL" id="PWN06327.1"/>
    </source>
</evidence>
<proteinExistence type="predicted"/>
<evidence type="ECO:0000313" key="2">
    <source>
        <dbReference type="Proteomes" id="UP000245533"/>
    </source>
</evidence>
<comment type="caution">
    <text evidence="1">The sequence shown here is derived from an EMBL/GenBank/DDBJ whole genome shotgun (WGS) entry which is preliminary data.</text>
</comment>
<name>A0A316TNZ0_9BACT</name>
<protein>
    <recommendedName>
        <fullName evidence="3">DUF481 domain-containing protein</fullName>
    </recommendedName>
</protein>
<dbReference type="EMBL" id="QGGB01000007">
    <property type="protein sequence ID" value="PWN06327.1"/>
    <property type="molecule type" value="Genomic_DNA"/>
</dbReference>
<dbReference type="AlphaFoldDB" id="A0A316TNZ0"/>
<dbReference type="Pfam" id="PF04338">
    <property type="entry name" value="DUF481"/>
    <property type="match status" value="1"/>
</dbReference>
<reference evidence="1 2" key="1">
    <citation type="submission" date="2018-05" db="EMBL/GenBank/DDBJ databases">
        <title>Rhodohalobacter halophilus gen. nov., sp. nov., a moderately halophilic member of the family Balneolaceae.</title>
        <authorList>
            <person name="Liu Z.-W."/>
        </authorList>
    </citation>
    <scope>NUCLEOTIDE SEQUENCE [LARGE SCALE GENOMIC DNA]</scope>
    <source>
        <strain evidence="1 2">8A47</strain>
    </source>
</reference>
<gene>
    <name evidence="1" type="ORF">DDZ15_10930</name>
</gene>
<evidence type="ECO:0008006" key="3">
    <source>
        <dbReference type="Google" id="ProtNLM"/>
    </source>
</evidence>
<dbReference type="InterPro" id="IPR007433">
    <property type="entry name" value="DUF481"/>
</dbReference>
<accession>A0A316TNZ0</accession>
<dbReference type="OrthoDB" id="821377at2"/>
<dbReference type="Proteomes" id="UP000245533">
    <property type="component" value="Unassembled WGS sequence"/>
</dbReference>
<keyword evidence="2" id="KW-1185">Reference proteome</keyword>
<organism evidence="1 2">
    <name type="scientific">Rhodohalobacter mucosus</name>
    <dbReference type="NCBI Taxonomy" id="2079485"/>
    <lineage>
        <taxon>Bacteria</taxon>
        <taxon>Pseudomonadati</taxon>
        <taxon>Balneolota</taxon>
        <taxon>Balneolia</taxon>
        <taxon>Balneolales</taxon>
        <taxon>Balneolaceae</taxon>
        <taxon>Rhodohalobacter</taxon>
    </lineage>
</organism>
<sequence length="264" mass="31226">MQLFINKNCLSKIKVLFIFVYLSPLTLFAQFNESDTLRTKASLSLTGFFQEGNVETLIFRAQSDFSFHPWKSTVFKTSNSYVYQEFGNQKADEDILSRNFLYIKEENRIHPLVLGFVSTNFRRKINLRYLLGAGLTFGVLKREHQWLEFSISSEIERTEFATADFNRPQYYGDKTLRTIRGTLWISGKHHVVRDRLILNHQSYIQPSLEKRNNFRWRTDIGLEFPVWEFLNLTVNYLQSFESIVVANEKQQDRFLTFGFTLKSY</sequence>